<dbReference type="AlphaFoldDB" id="A0A6J0TFG3"/>
<evidence type="ECO:0000256" key="1">
    <source>
        <dbReference type="ARBA" id="ARBA00009923"/>
    </source>
</evidence>
<dbReference type="KEGG" id="pvt:110077501"/>
<reference evidence="7" key="2">
    <citation type="submission" date="2025-08" db="UniProtKB">
        <authorList>
            <consortium name="RefSeq"/>
        </authorList>
    </citation>
    <scope>IDENTIFICATION</scope>
</reference>
<evidence type="ECO:0000313" key="7">
    <source>
        <dbReference type="RefSeq" id="XP_020646268.2"/>
    </source>
</evidence>
<dbReference type="SUPFAM" id="SSF55797">
    <property type="entry name" value="PR-1-like"/>
    <property type="match status" value="1"/>
</dbReference>
<dbReference type="InterPro" id="IPR013871">
    <property type="entry name" value="Cysteine_rich_secretory"/>
</dbReference>
<dbReference type="Proteomes" id="UP001652642">
    <property type="component" value="Chromosome 1"/>
</dbReference>
<keyword evidence="2" id="KW-1015">Disulfide bond</keyword>
<keyword evidence="6" id="KW-1185">Reference proteome</keyword>
<evidence type="ECO:0000259" key="5">
    <source>
        <dbReference type="PROSITE" id="PS51670"/>
    </source>
</evidence>
<comment type="caution">
    <text evidence="3">Lacks conserved residue(s) required for the propagation of feature annotation.</text>
</comment>
<feature type="chain" id="PRO_5045192941" evidence="4">
    <location>
        <begin position="40"/>
        <end position="259"/>
    </location>
</feature>
<protein>
    <submittedName>
        <fullName evidence="7">Cysteine-rich venom protein helothermine-like isoform X1</fullName>
    </submittedName>
</protein>
<feature type="domain" description="ShKT" evidence="5">
    <location>
        <begin position="222"/>
        <end position="254"/>
    </location>
</feature>
<name>A0A6J0TFG3_9SAUR</name>
<dbReference type="InterPro" id="IPR003582">
    <property type="entry name" value="ShKT_dom"/>
</dbReference>
<feature type="signal peptide" evidence="4">
    <location>
        <begin position="1"/>
        <end position="39"/>
    </location>
</feature>
<dbReference type="InterPro" id="IPR042076">
    <property type="entry name" value="Crisp-like_dom"/>
</dbReference>
<dbReference type="SMART" id="SM00198">
    <property type="entry name" value="SCP"/>
    <property type="match status" value="1"/>
</dbReference>
<evidence type="ECO:0000256" key="4">
    <source>
        <dbReference type="SAM" id="SignalP"/>
    </source>
</evidence>
<accession>A0A6J0TFG3</accession>
<dbReference type="PRINTS" id="PR00837">
    <property type="entry name" value="V5TPXLIKE"/>
</dbReference>
<dbReference type="GeneID" id="110077501"/>
<dbReference type="InterPro" id="IPR034117">
    <property type="entry name" value="SCP_CRISP"/>
</dbReference>
<dbReference type="OrthoDB" id="737510at2759"/>
<dbReference type="FunCoup" id="A0A6J0TFG3">
    <property type="interactions" value="9"/>
</dbReference>
<dbReference type="Gene3D" id="1.10.10.740">
    <property type="entry name" value="Crisp domain"/>
    <property type="match status" value="1"/>
</dbReference>
<sequence>MSLEESHIISKGYSPKAMAMFSPCVGLVALLLLHPSIQASDLDPYMTTNANQQQEIVDKHNSLRRAVQPPASDMLKMEWNSEAASHAQSWVNQCLLKSSPPESRKLNGVGCGENIFMSSIILSWSQVIQKWYDEGKTFEYGSAATSTNTKIRVYTQVVWYNSYQVGCAVAFCPGQPVFKYFYACQYCPAGNREDKISTPYTKGEPCGACPDACDNGLCTNPCKYKDVYTNCPEMKKLYGCDIPLMKQCPASCKCTTEIK</sequence>
<evidence type="ECO:0000256" key="3">
    <source>
        <dbReference type="PROSITE-ProRule" id="PRU01005"/>
    </source>
</evidence>
<dbReference type="InParanoid" id="A0A6J0TFG3"/>
<keyword evidence="4" id="KW-0732">Signal</keyword>
<dbReference type="InterPro" id="IPR035940">
    <property type="entry name" value="CAP_sf"/>
</dbReference>
<dbReference type="CDD" id="cd05383">
    <property type="entry name" value="CAP_CRISP"/>
    <property type="match status" value="1"/>
</dbReference>
<dbReference type="Gene3D" id="3.40.33.10">
    <property type="entry name" value="CAP"/>
    <property type="match status" value="1"/>
</dbReference>
<dbReference type="SUPFAM" id="SSF57546">
    <property type="entry name" value="Crisp domain-like"/>
    <property type="match status" value="1"/>
</dbReference>
<gene>
    <name evidence="7" type="primary">LOC110077501</name>
</gene>
<dbReference type="InterPro" id="IPR014044">
    <property type="entry name" value="CAP_dom"/>
</dbReference>
<dbReference type="PROSITE" id="PS51670">
    <property type="entry name" value="SHKT"/>
    <property type="match status" value="1"/>
</dbReference>
<organism evidence="6 7">
    <name type="scientific">Pogona vitticeps</name>
    <name type="common">central bearded dragon</name>
    <dbReference type="NCBI Taxonomy" id="103695"/>
    <lineage>
        <taxon>Eukaryota</taxon>
        <taxon>Metazoa</taxon>
        <taxon>Chordata</taxon>
        <taxon>Craniata</taxon>
        <taxon>Vertebrata</taxon>
        <taxon>Euteleostomi</taxon>
        <taxon>Lepidosauria</taxon>
        <taxon>Squamata</taxon>
        <taxon>Bifurcata</taxon>
        <taxon>Unidentata</taxon>
        <taxon>Episquamata</taxon>
        <taxon>Toxicofera</taxon>
        <taxon>Iguania</taxon>
        <taxon>Acrodonta</taxon>
        <taxon>Agamidae</taxon>
        <taxon>Amphibolurinae</taxon>
        <taxon>Pogona</taxon>
    </lineage>
</organism>
<evidence type="ECO:0000256" key="2">
    <source>
        <dbReference type="ARBA" id="ARBA00023157"/>
    </source>
</evidence>
<dbReference type="Pfam" id="PF08562">
    <property type="entry name" value="Crisp"/>
    <property type="match status" value="1"/>
</dbReference>
<dbReference type="PANTHER" id="PTHR10334">
    <property type="entry name" value="CYSTEINE-RICH SECRETORY PROTEIN-RELATED"/>
    <property type="match status" value="1"/>
</dbReference>
<evidence type="ECO:0000313" key="6">
    <source>
        <dbReference type="Proteomes" id="UP001652642"/>
    </source>
</evidence>
<dbReference type="GO" id="GO:0005576">
    <property type="term" value="C:extracellular region"/>
    <property type="evidence" value="ECO:0007669"/>
    <property type="project" value="UniProtKB-ARBA"/>
</dbReference>
<dbReference type="InterPro" id="IPR001283">
    <property type="entry name" value="CRISP-related"/>
</dbReference>
<reference evidence="6" key="1">
    <citation type="submission" date="2025-05" db="UniProtKB">
        <authorList>
            <consortium name="RefSeq"/>
        </authorList>
    </citation>
    <scope>NUCLEOTIDE SEQUENCE [LARGE SCALE GENOMIC DNA]</scope>
</reference>
<dbReference type="Pfam" id="PF00188">
    <property type="entry name" value="CAP"/>
    <property type="match status" value="1"/>
</dbReference>
<dbReference type="GO" id="GO:0006952">
    <property type="term" value="P:defense response"/>
    <property type="evidence" value="ECO:0007669"/>
    <property type="project" value="UniProtKB-ARBA"/>
</dbReference>
<proteinExistence type="inferred from homology"/>
<comment type="similarity">
    <text evidence="1">Belongs to the CRISP family.</text>
</comment>
<dbReference type="RefSeq" id="XP_020646268.2">
    <property type="nucleotide sequence ID" value="XM_020790609.2"/>
</dbReference>